<dbReference type="PROSITE" id="PS50048">
    <property type="entry name" value="ZN2_CY6_FUNGAL_2"/>
    <property type="match status" value="1"/>
</dbReference>
<feature type="region of interest" description="Disordered" evidence="4">
    <location>
        <begin position="968"/>
        <end position="1043"/>
    </location>
</feature>
<comment type="subcellular location">
    <subcellularLocation>
        <location evidence="1">Nucleus</location>
    </subcellularLocation>
</comment>
<feature type="region of interest" description="Disordered" evidence="4">
    <location>
        <begin position="377"/>
        <end position="417"/>
    </location>
</feature>
<protein>
    <recommendedName>
        <fullName evidence="5">Zn(2)-C6 fungal-type domain-containing protein</fullName>
    </recommendedName>
</protein>
<feature type="compositionally biased region" description="Low complexity" evidence="4">
    <location>
        <begin position="1357"/>
        <end position="1410"/>
    </location>
</feature>
<feature type="compositionally biased region" description="Polar residues" evidence="4">
    <location>
        <begin position="1411"/>
        <end position="1424"/>
    </location>
</feature>
<feature type="region of interest" description="Disordered" evidence="4">
    <location>
        <begin position="1356"/>
        <end position="1441"/>
    </location>
</feature>
<feature type="region of interest" description="Disordered" evidence="4">
    <location>
        <begin position="1291"/>
        <end position="1310"/>
    </location>
</feature>
<evidence type="ECO:0000256" key="3">
    <source>
        <dbReference type="ARBA" id="ARBA00023242"/>
    </source>
</evidence>
<dbReference type="GO" id="GO:0003677">
    <property type="term" value="F:DNA binding"/>
    <property type="evidence" value="ECO:0007669"/>
    <property type="project" value="InterPro"/>
</dbReference>
<dbReference type="Proteomes" id="UP001303222">
    <property type="component" value="Unassembled WGS sequence"/>
</dbReference>
<keyword evidence="7" id="KW-1185">Reference proteome</keyword>
<evidence type="ECO:0000256" key="2">
    <source>
        <dbReference type="ARBA" id="ARBA00022723"/>
    </source>
</evidence>
<keyword evidence="2" id="KW-0479">Metal-binding</keyword>
<comment type="caution">
    <text evidence="6">The sequence shown here is derived from an EMBL/GenBank/DDBJ whole genome shotgun (WGS) entry which is preliminary data.</text>
</comment>
<reference evidence="6" key="2">
    <citation type="submission" date="2023-06" db="EMBL/GenBank/DDBJ databases">
        <authorList>
            <consortium name="Lawrence Berkeley National Laboratory"/>
            <person name="Mondo S.J."/>
            <person name="Hensen N."/>
            <person name="Bonometti L."/>
            <person name="Westerberg I."/>
            <person name="Brannstrom I.O."/>
            <person name="Guillou S."/>
            <person name="Cros-Aarteil S."/>
            <person name="Calhoun S."/>
            <person name="Haridas S."/>
            <person name="Kuo A."/>
            <person name="Pangilinan J."/>
            <person name="Riley R."/>
            <person name="Labutti K."/>
            <person name="Andreopoulos B."/>
            <person name="Lipzen A."/>
            <person name="Chen C."/>
            <person name="Yanf M."/>
            <person name="Daum C."/>
            <person name="Ng V."/>
            <person name="Clum A."/>
            <person name="Steindorff A."/>
            <person name="Ohm R."/>
            <person name="Martin F."/>
            <person name="Silar P."/>
            <person name="Natvig D."/>
            <person name="Lalanne C."/>
            <person name="Gautier V."/>
            <person name="Ament-Velasquez S.L."/>
            <person name="Kruys A."/>
            <person name="Hutchinson M.I."/>
            <person name="Powell A.J."/>
            <person name="Barry K."/>
            <person name="Miller A.N."/>
            <person name="Grigoriev I.V."/>
            <person name="Debuchy R."/>
            <person name="Gladieux P."/>
            <person name="Thoren M.H."/>
            <person name="Johannesson H."/>
        </authorList>
    </citation>
    <scope>NUCLEOTIDE SEQUENCE</scope>
    <source>
        <strain evidence="6">CBS 626.80</strain>
    </source>
</reference>
<dbReference type="PROSITE" id="PS00463">
    <property type="entry name" value="ZN2_CY6_FUNGAL_1"/>
    <property type="match status" value="1"/>
</dbReference>
<dbReference type="InterPro" id="IPR050613">
    <property type="entry name" value="Sec_Metabolite_Reg"/>
</dbReference>
<dbReference type="Gene3D" id="4.10.240.10">
    <property type="entry name" value="Zn(2)-C6 fungal-type DNA-binding domain"/>
    <property type="match status" value="1"/>
</dbReference>
<dbReference type="SMART" id="SM00906">
    <property type="entry name" value="Fungal_trans"/>
    <property type="match status" value="1"/>
</dbReference>
<dbReference type="PANTHER" id="PTHR31001:SF40">
    <property type="entry name" value="ZN(II)2CYS6 TRANSCRIPTION FACTOR (EUROFUNG)"/>
    <property type="match status" value="1"/>
</dbReference>
<dbReference type="Pfam" id="PF04082">
    <property type="entry name" value="Fungal_trans"/>
    <property type="match status" value="1"/>
</dbReference>
<feature type="compositionally biased region" description="Low complexity" evidence="4">
    <location>
        <begin position="1101"/>
        <end position="1116"/>
    </location>
</feature>
<feature type="compositionally biased region" description="Low complexity" evidence="4">
    <location>
        <begin position="1059"/>
        <end position="1069"/>
    </location>
</feature>
<dbReference type="SUPFAM" id="SSF57701">
    <property type="entry name" value="Zn2/Cys6 DNA-binding domain"/>
    <property type="match status" value="1"/>
</dbReference>
<dbReference type="Pfam" id="PF00172">
    <property type="entry name" value="Zn_clus"/>
    <property type="match status" value="1"/>
</dbReference>
<dbReference type="SMART" id="SM00066">
    <property type="entry name" value="GAL4"/>
    <property type="match status" value="1"/>
</dbReference>
<evidence type="ECO:0000256" key="4">
    <source>
        <dbReference type="SAM" id="MobiDB-lite"/>
    </source>
</evidence>
<name>A0AAN6NR00_9PEZI</name>
<feature type="compositionally biased region" description="Gly residues" evidence="4">
    <location>
        <begin position="245"/>
        <end position="255"/>
    </location>
</feature>
<feature type="region of interest" description="Disordered" evidence="4">
    <location>
        <begin position="20"/>
        <end position="61"/>
    </location>
</feature>
<feature type="region of interest" description="Disordered" evidence="4">
    <location>
        <begin position="1085"/>
        <end position="1197"/>
    </location>
</feature>
<feature type="compositionally biased region" description="Acidic residues" evidence="4">
    <location>
        <begin position="385"/>
        <end position="414"/>
    </location>
</feature>
<dbReference type="CDD" id="cd00067">
    <property type="entry name" value="GAL4"/>
    <property type="match status" value="1"/>
</dbReference>
<reference evidence="6" key="1">
    <citation type="journal article" date="2023" name="Mol. Phylogenet. Evol.">
        <title>Genome-scale phylogeny and comparative genomics of the fungal order Sordariales.</title>
        <authorList>
            <person name="Hensen N."/>
            <person name="Bonometti L."/>
            <person name="Westerberg I."/>
            <person name="Brannstrom I.O."/>
            <person name="Guillou S."/>
            <person name="Cros-Aarteil S."/>
            <person name="Calhoun S."/>
            <person name="Haridas S."/>
            <person name="Kuo A."/>
            <person name="Mondo S."/>
            <person name="Pangilinan J."/>
            <person name="Riley R."/>
            <person name="LaButti K."/>
            <person name="Andreopoulos B."/>
            <person name="Lipzen A."/>
            <person name="Chen C."/>
            <person name="Yan M."/>
            <person name="Daum C."/>
            <person name="Ng V."/>
            <person name="Clum A."/>
            <person name="Steindorff A."/>
            <person name="Ohm R.A."/>
            <person name="Martin F."/>
            <person name="Silar P."/>
            <person name="Natvig D.O."/>
            <person name="Lalanne C."/>
            <person name="Gautier V."/>
            <person name="Ament-Velasquez S.L."/>
            <person name="Kruys A."/>
            <person name="Hutchinson M.I."/>
            <person name="Powell A.J."/>
            <person name="Barry K."/>
            <person name="Miller A.N."/>
            <person name="Grigoriev I.V."/>
            <person name="Debuchy R."/>
            <person name="Gladieux P."/>
            <person name="Hiltunen Thoren M."/>
            <person name="Johannesson H."/>
        </authorList>
    </citation>
    <scope>NUCLEOTIDE SEQUENCE</scope>
    <source>
        <strain evidence="6">CBS 626.80</strain>
    </source>
</reference>
<dbReference type="CDD" id="cd12148">
    <property type="entry name" value="fungal_TF_MHR"/>
    <property type="match status" value="1"/>
</dbReference>
<dbReference type="EMBL" id="MU859215">
    <property type="protein sequence ID" value="KAK3949423.1"/>
    <property type="molecule type" value="Genomic_DNA"/>
</dbReference>
<keyword evidence="3" id="KW-0539">Nucleus</keyword>
<evidence type="ECO:0000313" key="7">
    <source>
        <dbReference type="Proteomes" id="UP001303222"/>
    </source>
</evidence>
<evidence type="ECO:0000313" key="6">
    <source>
        <dbReference type="EMBL" id="KAK3949423.1"/>
    </source>
</evidence>
<dbReference type="GO" id="GO:0008270">
    <property type="term" value="F:zinc ion binding"/>
    <property type="evidence" value="ECO:0007669"/>
    <property type="project" value="InterPro"/>
</dbReference>
<dbReference type="GO" id="GO:0006351">
    <property type="term" value="P:DNA-templated transcription"/>
    <property type="evidence" value="ECO:0007669"/>
    <property type="project" value="InterPro"/>
</dbReference>
<dbReference type="InterPro" id="IPR036864">
    <property type="entry name" value="Zn2-C6_fun-type_DNA-bd_sf"/>
</dbReference>
<feature type="compositionally biased region" description="Low complexity" evidence="4">
    <location>
        <begin position="42"/>
        <end position="58"/>
    </location>
</feature>
<feature type="compositionally biased region" description="Basic residues" evidence="4">
    <location>
        <begin position="1139"/>
        <end position="1159"/>
    </location>
</feature>
<organism evidence="6 7">
    <name type="scientific">Pseudoneurospora amorphoporcata</name>
    <dbReference type="NCBI Taxonomy" id="241081"/>
    <lineage>
        <taxon>Eukaryota</taxon>
        <taxon>Fungi</taxon>
        <taxon>Dikarya</taxon>
        <taxon>Ascomycota</taxon>
        <taxon>Pezizomycotina</taxon>
        <taxon>Sordariomycetes</taxon>
        <taxon>Sordariomycetidae</taxon>
        <taxon>Sordariales</taxon>
        <taxon>Sordariaceae</taxon>
        <taxon>Pseudoneurospora</taxon>
    </lineage>
</organism>
<feature type="domain" description="Zn(2)-C6 fungal-type" evidence="5">
    <location>
        <begin position="268"/>
        <end position="297"/>
    </location>
</feature>
<evidence type="ECO:0000256" key="1">
    <source>
        <dbReference type="ARBA" id="ARBA00004123"/>
    </source>
</evidence>
<dbReference type="InterPro" id="IPR007219">
    <property type="entry name" value="XnlR_reg_dom"/>
</dbReference>
<feature type="region of interest" description="Disordered" evidence="4">
    <location>
        <begin position="1050"/>
        <end position="1069"/>
    </location>
</feature>
<dbReference type="GO" id="GO:0000981">
    <property type="term" value="F:DNA-binding transcription factor activity, RNA polymerase II-specific"/>
    <property type="evidence" value="ECO:0007669"/>
    <property type="project" value="InterPro"/>
</dbReference>
<evidence type="ECO:0000259" key="5">
    <source>
        <dbReference type="PROSITE" id="PS50048"/>
    </source>
</evidence>
<proteinExistence type="predicted"/>
<feature type="region of interest" description="Disordered" evidence="4">
    <location>
        <begin position="220"/>
        <end position="257"/>
    </location>
</feature>
<accession>A0AAN6NR00</accession>
<feature type="region of interest" description="Disordered" evidence="4">
    <location>
        <begin position="327"/>
        <end position="353"/>
    </location>
</feature>
<feature type="compositionally biased region" description="Gly residues" evidence="4">
    <location>
        <begin position="1427"/>
        <end position="1441"/>
    </location>
</feature>
<gene>
    <name evidence="6" type="ORF">QBC32DRAFT_219681</name>
</gene>
<feature type="compositionally biased region" description="Low complexity" evidence="4">
    <location>
        <begin position="1003"/>
        <end position="1042"/>
    </location>
</feature>
<sequence>MVTTNGIPTTSIMNNTSISTVPVSIPSQNTGAAQHTQHQHSQHTVSSAGQQQQQQQQQAYPTTIPPAVRMSSSVMGAMSSLSPSSAQQQNTFRRASVASSITTATLDDDPMATPLSTPPSIDPNSNNNNLYGPGPTSMGLDMGGMLGAGGGGGNMILGGIGSGMVVGGSSSSSNVSSGNINMPTTTTHLHHHTPGGGFPNIINMPISMPTSMSLTSINGMSPHHHQHATTTHPPYTQHHHMHNNTGGGGGGGVGGQKPIRRRMRMITSCLECRRRKLKCNKCKPCVNCQKFNRECLYLGPKLDEASQMRLTEIKEQVGSLERALERDVAKGAASSSSSSSSGQRREGGMMGVGGFRMVGMGMGMMGMRRGRRGSCISVLHSRDDGDGDGDGDGGEDGELGELGEEEYEEGEEYAESTPFVTEDVAYDENETDDLIDLGIQVGKMRITERIGGMSRPRLAEEIQVGIGSPRSMGGNSSMPNNNPNGVHHQLDTDMSYDAAADLSGYHTVIDQDGNIEHVPDFLRPTAAYIPPTSGFFFGQTGHPPSLLHLLPPKFVGDGLLARYFAAVHPIARCVHKQSFQTLYDGFWLEVLSNIEPRASAQAVVFAAWFSACVSMEEEEVLREYGEYKAKLLEAMKIGTEISLARANFLRTTKVETMQAFVMYMIPLCREEVSRAHSVLVGAAVRMAECMGLHRDGEAFGLNPLETHVRRLIWHQLCFLDIRTCEAQGPKPAIRRDDYDTRLPLNCEEDVFVNNHAGYPVIPQDHQWTSSLLTIMRFEVNQMMRVIWSDRRKLETRKMELPPVISKIENFRKRMLEKYGPLLDDRVPIQRYTRYVMNLLIYRLHAMVLHPYHSNTPHPLTERMNGILIESGIMIIEHSIALETTPEFREWAWYLGAYQQYQIALLLATEIYYRPNNDRADRIWACLDWVFQLERDMPRQEKSLRILTEIQSKTSVYANMRKMRAPTDLVRAVPGKQAIKESPPPPTPTPMMQTSSSAQQSYEQHAQQQQQHAQQQAQAQQQQQQAQVHHHQQQMMIQQQQQQPLVLKQEPGLQTPTMPPSSSMSMSMSTAAAAMASINTLSLPPSMNVNGSLSPAEHHYHQQQQQQQHQHQLLLLQQHHHQAQVHSTSQHMHHPQAAQHAHHAPVHHQQQHHQQQHHSHQAQQQHHQWPPHPPHQPHHPHNWHNNNNNNNMPPPNMVYAGVSDGAVLWGLPPCGNPGSPAENSSDGGSVVGACGHAAHQQHGSAQHRNGSICAGLDGASNIGNGNGNGSGNGNGGNGNGAGTGAGTGGSVGGGGGGSGNGGRGGGTTIGGGGVGGMNVDWNLIESLFPTHPETGQPSFQAFAEPVISFVDGVPVPTMPSSSSSMPFSSSSSSSQQQQQRTQQQQTQQQQIQHGQEQQQQQIQHGREQQQSISRGNGNGQASQTIPVRGGGGQGGQGLKGEE</sequence>
<dbReference type="GO" id="GO:0005634">
    <property type="term" value="C:nucleus"/>
    <property type="evidence" value="ECO:0007669"/>
    <property type="project" value="UniProtKB-SubCell"/>
</dbReference>
<dbReference type="PANTHER" id="PTHR31001">
    <property type="entry name" value="UNCHARACTERIZED TRANSCRIPTIONAL REGULATORY PROTEIN"/>
    <property type="match status" value="1"/>
</dbReference>
<dbReference type="InterPro" id="IPR001138">
    <property type="entry name" value="Zn2Cys6_DnaBD"/>
</dbReference>